<feature type="compositionally biased region" description="Polar residues" evidence="1">
    <location>
        <begin position="605"/>
        <end position="616"/>
    </location>
</feature>
<reference evidence="2 3" key="1">
    <citation type="journal article" date="2018" name="New Phytol.">
        <title>Comparative genomics and transcriptomics depict ericoid mycorrhizal fungi as versatile saprotrophs and plant mutualists.</title>
        <authorList>
            <person name="Martino E."/>
            <person name="Morin E."/>
            <person name="Grelet G.A."/>
            <person name="Kuo A."/>
            <person name="Kohler A."/>
            <person name="Daghino S."/>
            <person name="Barry K.W."/>
            <person name="Cichocki N."/>
            <person name="Clum A."/>
            <person name="Dockter R.B."/>
            <person name="Hainaut M."/>
            <person name="Kuo R.C."/>
            <person name="LaButti K."/>
            <person name="Lindahl B.D."/>
            <person name="Lindquist E.A."/>
            <person name="Lipzen A."/>
            <person name="Khouja H.R."/>
            <person name="Magnuson J."/>
            <person name="Murat C."/>
            <person name="Ohm R.A."/>
            <person name="Singer S.W."/>
            <person name="Spatafora J.W."/>
            <person name="Wang M."/>
            <person name="Veneault-Fourrey C."/>
            <person name="Henrissat B."/>
            <person name="Grigoriev I.V."/>
            <person name="Martin F.M."/>
            <person name="Perotto S."/>
        </authorList>
    </citation>
    <scope>NUCLEOTIDE SEQUENCE [LARGE SCALE GENOMIC DNA]</scope>
    <source>
        <strain evidence="2 3">ATCC 22711</strain>
    </source>
</reference>
<feature type="region of interest" description="Disordered" evidence="1">
    <location>
        <begin position="27"/>
        <end position="127"/>
    </location>
</feature>
<name>A0A2T3BDY1_AMORE</name>
<organism evidence="2 3">
    <name type="scientific">Amorphotheca resinae ATCC 22711</name>
    <dbReference type="NCBI Taxonomy" id="857342"/>
    <lineage>
        <taxon>Eukaryota</taxon>
        <taxon>Fungi</taxon>
        <taxon>Dikarya</taxon>
        <taxon>Ascomycota</taxon>
        <taxon>Pezizomycotina</taxon>
        <taxon>Leotiomycetes</taxon>
        <taxon>Helotiales</taxon>
        <taxon>Amorphothecaceae</taxon>
        <taxon>Amorphotheca</taxon>
    </lineage>
</organism>
<evidence type="ECO:0000313" key="2">
    <source>
        <dbReference type="EMBL" id="PSS27611.1"/>
    </source>
</evidence>
<dbReference type="Proteomes" id="UP000241818">
    <property type="component" value="Unassembled WGS sequence"/>
</dbReference>
<feature type="compositionally biased region" description="Acidic residues" evidence="1">
    <location>
        <begin position="48"/>
        <end position="57"/>
    </location>
</feature>
<feature type="compositionally biased region" description="Basic and acidic residues" evidence="1">
    <location>
        <begin position="495"/>
        <end position="527"/>
    </location>
</feature>
<dbReference type="GeneID" id="36575950"/>
<sequence>MAPETLTFMPNGDVTLILTRYVMKEVEEQRSIEEDGPQEAASGVEPEAPAEPEEPEESVLFFAPDPPGSENGPFYPPPPRASRGSDASSRRDRSPSPPASFWASLKRQQAARVIEPSEDEQPVTPPVRAKKPERIVISSHEVHCVVSSRHMMLASQHFQKILSGNSNEAITLHTKGHVTIPLSDDLDTMIILLNIIHGASRKVPRQVSLEVLSKLAVLVSRYEFLETVEFFSDTWIENLQREGLPKSYNENVLPLLFVFWVFNRPSEFKDMSRLAQWECTEELDQDVGDVPISHSIVDAIKKGREFAIETAIMVIHTLINRYMVGETVCDGSLDDELKYACDSMVLGSLMKSSRKIGIWPKPEAPFNGRRFKDLARAIRSIKVLDVCKKGSNQRWNLYGPSSNCHGLEDSIETLMKSIEAGLDGLELSDYTKKSEDYTSEIQTSLLAPSKDELKEQTKEDSRENFQVCMKEEVVEAPKEEVKVPQREYSVPESRPSTRVDSKEVKEPAKEQEQTKAAPREYSRESLKAEAPARASSREVDVPAQEEVKEAPIQYSKDFQQPREYSGETLKAEVGAPARASSREVDVPAQEEVKEAPVQYLKEFQQPETRVSPSVSLQKVEEPVKEEVKETPRNSPRQEAKMPAKVIAKTVDEPPREEVKPALSEEVNVLAERKLTRTPSFPKTLSEEVRSPVREFQLAPKVASMEEVIEQVPHPTKEEVKSSTVEVRETVNAASTTTKAEDMWAPPKNFKLRKSKKTFSTRY</sequence>
<gene>
    <name evidence="2" type="ORF">M430DRAFT_46695</name>
</gene>
<evidence type="ECO:0008006" key="4">
    <source>
        <dbReference type="Google" id="ProtNLM"/>
    </source>
</evidence>
<feature type="compositionally biased region" description="Basic and acidic residues" evidence="1">
    <location>
        <begin position="649"/>
        <end position="659"/>
    </location>
</feature>
<evidence type="ECO:0000256" key="1">
    <source>
        <dbReference type="SAM" id="MobiDB-lite"/>
    </source>
</evidence>
<evidence type="ECO:0000313" key="3">
    <source>
        <dbReference type="Proteomes" id="UP000241818"/>
    </source>
</evidence>
<feature type="compositionally biased region" description="Basic and acidic residues" evidence="1">
    <location>
        <begin position="476"/>
        <end position="485"/>
    </location>
</feature>
<feature type="region of interest" description="Disordered" evidence="1">
    <location>
        <begin position="476"/>
        <end position="590"/>
    </location>
</feature>
<accession>A0A2T3BDY1</accession>
<dbReference type="AlphaFoldDB" id="A0A2T3BDY1"/>
<protein>
    <recommendedName>
        <fullName evidence="4">BTB domain-containing protein</fullName>
    </recommendedName>
</protein>
<feature type="compositionally biased region" description="Basic and acidic residues" evidence="1">
    <location>
        <begin position="618"/>
        <end position="641"/>
    </location>
</feature>
<feature type="region of interest" description="Disordered" evidence="1">
    <location>
        <begin position="603"/>
        <end position="659"/>
    </location>
</feature>
<dbReference type="InParanoid" id="A0A2T3BDY1"/>
<proteinExistence type="predicted"/>
<dbReference type="OrthoDB" id="5326346at2759"/>
<feature type="compositionally biased region" description="Basic and acidic residues" evidence="1">
    <location>
        <begin position="580"/>
        <end position="590"/>
    </location>
</feature>
<dbReference type="RefSeq" id="XP_024725136.1">
    <property type="nucleotide sequence ID" value="XM_024867869.1"/>
</dbReference>
<keyword evidence="3" id="KW-1185">Reference proteome</keyword>
<feature type="compositionally biased region" description="Basic and acidic residues" evidence="1">
    <location>
        <begin position="535"/>
        <end position="549"/>
    </location>
</feature>
<dbReference type="EMBL" id="KZ679006">
    <property type="protein sequence ID" value="PSS27611.1"/>
    <property type="molecule type" value="Genomic_DNA"/>
</dbReference>